<protein>
    <submittedName>
        <fullName evidence="3">dCTP deaminase</fullName>
        <ecNumber evidence="3">3.5.4.13</ecNumber>
    </submittedName>
</protein>
<dbReference type="NCBIfam" id="TIGR02274">
    <property type="entry name" value="dCTP_deam"/>
    <property type="match status" value="1"/>
</dbReference>
<dbReference type="EMBL" id="JAGQLH010000075">
    <property type="protein sequence ID" value="MCA9386070.1"/>
    <property type="molecule type" value="Genomic_DNA"/>
</dbReference>
<reference evidence="3" key="1">
    <citation type="submission" date="2020-04" db="EMBL/GenBank/DDBJ databases">
        <authorList>
            <person name="Zhang T."/>
        </authorList>
    </citation>
    <scope>NUCLEOTIDE SEQUENCE</scope>
    <source>
        <strain evidence="3">HKST-UBA11</strain>
    </source>
</reference>
<dbReference type="PANTHER" id="PTHR42680:SF3">
    <property type="entry name" value="DCTP DEAMINASE"/>
    <property type="match status" value="1"/>
</dbReference>
<dbReference type="AlphaFoldDB" id="A0A955L9J8"/>
<dbReference type="InterPro" id="IPR011962">
    <property type="entry name" value="dCTP_deaminase"/>
</dbReference>
<dbReference type="GO" id="GO:0006229">
    <property type="term" value="P:dUTP biosynthetic process"/>
    <property type="evidence" value="ECO:0007669"/>
    <property type="project" value="InterPro"/>
</dbReference>
<dbReference type="PANTHER" id="PTHR42680">
    <property type="entry name" value="DCTP DEAMINASE"/>
    <property type="match status" value="1"/>
</dbReference>
<dbReference type="Proteomes" id="UP000754563">
    <property type="component" value="Unassembled WGS sequence"/>
</dbReference>
<evidence type="ECO:0000256" key="2">
    <source>
        <dbReference type="ARBA" id="ARBA00023080"/>
    </source>
</evidence>
<organism evidence="3 4">
    <name type="scientific">Candidatus Dojkabacteria bacterium</name>
    <dbReference type="NCBI Taxonomy" id="2099670"/>
    <lineage>
        <taxon>Bacteria</taxon>
        <taxon>Candidatus Dojkabacteria</taxon>
    </lineage>
</organism>
<dbReference type="GO" id="GO:0008829">
    <property type="term" value="F:dCTP deaminase activity"/>
    <property type="evidence" value="ECO:0007669"/>
    <property type="project" value="UniProtKB-EC"/>
</dbReference>
<dbReference type="EC" id="3.5.4.13" evidence="3"/>
<sequence>MILSNIDIITSVKKRQIQIVPFSKDYVYPASYAFHVDEKLLRPIGNDLIDFRKGLLPEYEEITMTQEHGYVLQPGEFILGQTHEKLTLSDSLAMVIEGRSSLARVGLEIVQTSTFVEPNHTDSIITLELKNNGKSPFLLYPGMKIAKGIFYRLESSSVPDYNQGTYITQDEVEPPHIAEYRQLA</sequence>
<dbReference type="InterPro" id="IPR036157">
    <property type="entry name" value="dUTPase-like_sf"/>
</dbReference>
<dbReference type="CDD" id="cd07557">
    <property type="entry name" value="trimeric_dUTPase"/>
    <property type="match status" value="1"/>
</dbReference>
<comment type="caution">
    <text evidence="3">The sequence shown here is derived from an EMBL/GenBank/DDBJ whole genome shotgun (WGS) entry which is preliminary data.</text>
</comment>
<proteinExistence type="predicted"/>
<evidence type="ECO:0000256" key="1">
    <source>
        <dbReference type="ARBA" id="ARBA00022801"/>
    </source>
</evidence>
<accession>A0A955L9J8</accession>
<evidence type="ECO:0000313" key="4">
    <source>
        <dbReference type="Proteomes" id="UP000754563"/>
    </source>
</evidence>
<keyword evidence="2" id="KW-0546">Nucleotide metabolism</keyword>
<dbReference type="Pfam" id="PF22769">
    <property type="entry name" value="DCD"/>
    <property type="match status" value="1"/>
</dbReference>
<dbReference type="InterPro" id="IPR033704">
    <property type="entry name" value="dUTPase_trimeric"/>
</dbReference>
<name>A0A955L9J8_9BACT</name>
<evidence type="ECO:0000313" key="3">
    <source>
        <dbReference type="EMBL" id="MCA9386070.1"/>
    </source>
</evidence>
<dbReference type="SUPFAM" id="SSF51283">
    <property type="entry name" value="dUTPase-like"/>
    <property type="match status" value="1"/>
</dbReference>
<gene>
    <name evidence="3" type="primary">dcd</name>
    <name evidence="3" type="ORF">KC717_05470</name>
</gene>
<dbReference type="Gene3D" id="2.70.40.10">
    <property type="match status" value="1"/>
</dbReference>
<keyword evidence="1 3" id="KW-0378">Hydrolase</keyword>
<reference evidence="3" key="2">
    <citation type="journal article" date="2021" name="Microbiome">
        <title>Successional dynamics and alternative stable states in a saline activated sludge microbial community over 9 years.</title>
        <authorList>
            <person name="Wang Y."/>
            <person name="Ye J."/>
            <person name="Ju F."/>
            <person name="Liu L."/>
            <person name="Boyd J.A."/>
            <person name="Deng Y."/>
            <person name="Parks D.H."/>
            <person name="Jiang X."/>
            <person name="Yin X."/>
            <person name="Woodcroft B.J."/>
            <person name="Tyson G.W."/>
            <person name="Hugenholtz P."/>
            <person name="Polz M.F."/>
            <person name="Zhang T."/>
        </authorList>
    </citation>
    <scope>NUCLEOTIDE SEQUENCE</scope>
    <source>
        <strain evidence="3">HKST-UBA11</strain>
    </source>
</reference>